<gene>
    <name evidence="1" type="ORF">SCUD_LOCUS17758</name>
</gene>
<name>A0A183KRS2_9TREM</name>
<keyword evidence="2" id="KW-1185">Reference proteome</keyword>
<evidence type="ECO:0000313" key="1">
    <source>
        <dbReference type="EMBL" id="VDP64194.1"/>
    </source>
</evidence>
<proteinExistence type="predicted"/>
<dbReference type="Proteomes" id="UP000279833">
    <property type="component" value="Unassembled WGS sequence"/>
</dbReference>
<dbReference type="WBParaSite" id="SCUD_0001776101-mRNA-1">
    <property type="protein sequence ID" value="SCUD_0001776101-mRNA-1"/>
    <property type="gene ID" value="SCUD_0001776101"/>
</dbReference>
<evidence type="ECO:0000313" key="2">
    <source>
        <dbReference type="Proteomes" id="UP000279833"/>
    </source>
</evidence>
<reference evidence="3" key="1">
    <citation type="submission" date="2016-06" db="UniProtKB">
        <authorList>
            <consortium name="WormBaseParasite"/>
        </authorList>
    </citation>
    <scope>IDENTIFICATION</scope>
</reference>
<organism evidence="3">
    <name type="scientific">Schistosoma curassoni</name>
    <dbReference type="NCBI Taxonomy" id="6186"/>
    <lineage>
        <taxon>Eukaryota</taxon>
        <taxon>Metazoa</taxon>
        <taxon>Spiralia</taxon>
        <taxon>Lophotrochozoa</taxon>
        <taxon>Platyhelminthes</taxon>
        <taxon>Trematoda</taxon>
        <taxon>Digenea</taxon>
        <taxon>Strigeidida</taxon>
        <taxon>Schistosomatoidea</taxon>
        <taxon>Schistosomatidae</taxon>
        <taxon>Schistosoma</taxon>
    </lineage>
</organism>
<evidence type="ECO:0000313" key="3">
    <source>
        <dbReference type="WBParaSite" id="SCUD_0001776101-mRNA-1"/>
    </source>
</evidence>
<sequence length="31" mass="3652">MKITTFFPLGELLWKTHYMTISSTINLSCFQ</sequence>
<dbReference type="AlphaFoldDB" id="A0A183KRS2"/>
<accession>A0A183KRS2</accession>
<protein>
    <submittedName>
        <fullName evidence="1 3">Uncharacterized protein</fullName>
    </submittedName>
</protein>
<dbReference type="EMBL" id="UZAK01040176">
    <property type="protein sequence ID" value="VDP64194.1"/>
    <property type="molecule type" value="Genomic_DNA"/>
</dbReference>
<reference evidence="1 2" key="2">
    <citation type="submission" date="2018-11" db="EMBL/GenBank/DDBJ databases">
        <authorList>
            <consortium name="Pathogen Informatics"/>
        </authorList>
    </citation>
    <scope>NUCLEOTIDE SEQUENCE [LARGE SCALE GENOMIC DNA]</scope>
    <source>
        <strain evidence="1">Dakar</strain>
        <strain evidence="2">Dakar, Senegal</strain>
    </source>
</reference>